<dbReference type="CDD" id="cd06815">
    <property type="entry name" value="PLPDE_III_AR_like_1"/>
    <property type="match status" value="1"/>
</dbReference>
<dbReference type="Gene3D" id="3.20.20.10">
    <property type="entry name" value="Alanine racemase"/>
    <property type="match status" value="1"/>
</dbReference>
<comment type="cofactor">
    <cofactor evidence="1">
        <name>pyridoxal 5'-phosphate</name>
        <dbReference type="ChEBI" id="CHEBI:597326"/>
    </cofactor>
</comment>
<comment type="caution">
    <text evidence="5">The sequence shown here is derived from an EMBL/GenBank/DDBJ whole genome shotgun (WGS) entry which is preliminary data.</text>
</comment>
<keyword evidence="6" id="KW-1185">Reference proteome</keyword>
<dbReference type="PANTHER" id="PTHR30511">
    <property type="entry name" value="ALANINE RACEMASE"/>
    <property type="match status" value="1"/>
</dbReference>
<dbReference type="SUPFAM" id="SSF51419">
    <property type="entry name" value="PLP-binding barrel"/>
    <property type="match status" value="1"/>
</dbReference>
<dbReference type="GO" id="GO:0008784">
    <property type="term" value="F:alanine racemase activity"/>
    <property type="evidence" value="ECO:0007669"/>
    <property type="project" value="TreeGrafter"/>
</dbReference>
<evidence type="ECO:0000256" key="3">
    <source>
        <dbReference type="ARBA" id="ARBA00023235"/>
    </source>
</evidence>
<evidence type="ECO:0000256" key="2">
    <source>
        <dbReference type="ARBA" id="ARBA00022898"/>
    </source>
</evidence>
<evidence type="ECO:0000313" key="6">
    <source>
        <dbReference type="Proteomes" id="UP000275076"/>
    </source>
</evidence>
<organism evidence="5 6">
    <name type="scientific">Salibacterium salarium</name>
    <dbReference type="NCBI Taxonomy" id="284579"/>
    <lineage>
        <taxon>Bacteria</taxon>
        <taxon>Bacillati</taxon>
        <taxon>Bacillota</taxon>
        <taxon>Bacilli</taxon>
        <taxon>Bacillales</taxon>
        <taxon>Bacillaceae</taxon>
    </lineage>
</organism>
<dbReference type="PANTHER" id="PTHR30511:SF3">
    <property type="entry name" value="LYSINE RACEMASE"/>
    <property type="match status" value="1"/>
</dbReference>
<accession>A0A428N4A1</accession>
<name>A0A428N4A1_9BACI</name>
<keyword evidence="2" id="KW-0663">Pyridoxal phosphate</keyword>
<dbReference type="InterPro" id="IPR029066">
    <property type="entry name" value="PLP-binding_barrel"/>
</dbReference>
<dbReference type="InterPro" id="IPR001608">
    <property type="entry name" value="Ala_racemase_N"/>
</dbReference>
<dbReference type="Proteomes" id="UP000275076">
    <property type="component" value="Unassembled WGS sequence"/>
</dbReference>
<dbReference type="InterPro" id="IPR000821">
    <property type="entry name" value="Ala_racemase"/>
</dbReference>
<proteinExistence type="predicted"/>
<feature type="domain" description="Alanine racemase N-terminal" evidence="4">
    <location>
        <begin position="9"/>
        <end position="201"/>
    </location>
</feature>
<evidence type="ECO:0000313" key="5">
    <source>
        <dbReference type="EMBL" id="RSL33148.1"/>
    </source>
</evidence>
<dbReference type="GO" id="GO:0030170">
    <property type="term" value="F:pyridoxal phosphate binding"/>
    <property type="evidence" value="ECO:0007669"/>
    <property type="project" value="TreeGrafter"/>
</dbReference>
<evidence type="ECO:0000256" key="1">
    <source>
        <dbReference type="ARBA" id="ARBA00001933"/>
    </source>
</evidence>
<dbReference type="Pfam" id="PF01168">
    <property type="entry name" value="Ala_racemase_N"/>
    <property type="match status" value="1"/>
</dbReference>
<sequence>MFETRGIGMMGVTKAVCGDPAVARVLVQAGIQTLADSKISNIKKMRDANIEADYVLLKIPAIREVEGVTEYVDISMQSEWSVIERTSQSAVRKHRVHKIILMVEMGDLREGILPKDLYEMVENILPLPGVQLVGIAANFACFGGVKPSNDKLAALSRLAADLESTFSLSFDYISGGNSANYQWFMDVDDVGKVNNLRLGESILLGVETLERKVIPKLYTNAFTFISEVVEAKRKPSLPNGEIGQDTFGNTPSFQDKGLMNRVILGVGNQDVLIAGLTPLIDVEILGASSDHMVVDAKESDLHVGDEVAFQLSYGALLSAMTSPYVTKSYVTN</sequence>
<gene>
    <name evidence="5" type="ORF">D7Z54_12030</name>
</gene>
<keyword evidence="3" id="KW-0413">Isomerase</keyword>
<dbReference type="EMBL" id="RBVX01000010">
    <property type="protein sequence ID" value="RSL33148.1"/>
    <property type="molecule type" value="Genomic_DNA"/>
</dbReference>
<protein>
    <submittedName>
        <fullName evidence="5">Alanine/ornithine racemase family PLP-dependent enzyme</fullName>
    </submittedName>
</protein>
<dbReference type="AlphaFoldDB" id="A0A428N4A1"/>
<dbReference type="OrthoDB" id="504078at2"/>
<dbReference type="GO" id="GO:0005829">
    <property type="term" value="C:cytosol"/>
    <property type="evidence" value="ECO:0007669"/>
    <property type="project" value="TreeGrafter"/>
</dbReference>
<reference evidence="5 6" key="1">
    <citation type="submission" date="2018-10" db="EMBL/GenBank/DDBJ databases">
        <title>Draft genome sequence of Bacillus salarius IM0101, isolated from a hypersaline soil in Inner Mongolia, China.</title>
        <authorList>
            <person name="Yamprayoonswat W."/>
            <person name="Boonvisut S."/>
            <person name="Jumpathong W."/>
            <person name="Sittihan S."/>
            <person name="Ruangsuj P."/>
            <person name="Wanthongcharoen S."/>
            <person name="Thongpramul N."/>
            <person name="Pimmason S."/>
            <person name="Yu B."/>
            <person name="Yasawong M."/>
        </authorList>
    </citation>
    <scope>NUCLEOTIDE SEQUENCE [LARGE SCALE GENOMIC DNA]</scope>
    <source>
        <strain evidence="5 6">IM0101</strain>
    </source>
</reference>
<evidence type="ECO:0000259" key="4">
    <source>
        <dbReference type="Pfam" id="PF01168"/>
    </source>
</evidence>